<dbReference type="Proteomes" id="UP000007800">
    <property type="component" value="Unassembled WGS sequence"/>
</dbReference>
<evidence type="ECO:0000256" key="1">
    <source>
        <dbReference type="SAM" id="MobiDB-lite"/>
    </source>
</evidence>
<evidence type="ECO:0000313" key="2">
    <source>
        <dbReference type="EMBL" id="EEQ98373.1"/>
    </source>
</evidence>
<proteinExistence type="predicted"/>
<sequence>MAEFSWPSVPPQYPQPNGPSPTTPTMAWGSYQPDTVADVGGLAQPYGASGGSPSFDVRTAQQLQQQQPTTAPVLSPGPHPYYTTGSLIDPSRTPQVSTQLPSTATMGINPLEERWEVALMCIGKCLSAPETELGMPPAVYGPCVQPSGFSPLMGDFVAEPSPRSRKFSAVSATTQLSQSQPQQDPKASPKASSTVPDGSVRQMAPQLEQMQQQLDTMTRHLQSLVQTKAQVPPPQQYPTYASSPRYLPATSQPPQATPRDHRWSSVATLPQQQQQQSPYPATDRPAKTSLLDIEENERKMRALAYQLKRLQKDIHSTRLG</sequence>
<evidence type="ECO:0000313" key="3">
    <source>
        <dbReference type="Proteomes" id="UP000007800"/>
    </source>
</evidence>
<dbReference type="OMA" id="ALMCIGK"/>
<feature type="compositionally biased region" description="Polar residues" evidence="1">
    <location>
        <begin position="92"/>
        <end position="102"/>
    </location>
</feature>
<dbReference type="EMBL" id="GG686772">
    <property type="protein sequence ID" value="EEQ98373.1"/>
    <property type="molecule type" value="Genomic_DNA"/>
</dbReference>
<feature type="region of interest" description="Disordered" evidence="1">
    <location>
        <begin position="164"/>
        <end position="199"/>
    </location>
</feature>
<feature type="region of interest" description="Disordered" evidence="1">
    <location>
        <begin position="228"/>
        <end position="293"/>
    </location>
</feature>
<gene>
    <name evidence="2" type="ORF">Pmar_PMAR013722</name>
</gene>
<dbReference type="InParanoid" id="C5LY43"/>
<name>C5LY43_PERM5</name>
<organism evidence="3">
    <name type="scientific">Perkinsus marinus (strain ATCC 50983 / TXsc)</name>
    <dbReference type="NCBI Taxonomy" id="423536"/>
    <lineage>
        <taxon>Eukaryota</taxon>
        <taxon>Sar</taxon>
        <taxon>Alveolata</taxon>
        <taxon>Perkinsozoa</taxon>
        <taxon>Perkinsea</taxon>
        <taxon>Perkinsida</taxon>
        <taxon>Perkinsidae</taxon>
        <taxon>Perkinsus</taxon>
    </lineage>
</organism>
<reference evidence="2 3" key="1">
    <citation type="submission" date="2008-07" db="EMBL/GenBank/DDBJ databases">
        <authorList>
            <person name="El-Sayed N."/>
            <person name="Caler E."/>
            <person name="Inman J."/>
            <person name="Amedeo P."/>
            <person name="Hass B."/>
            <person name="Wortman J."/>
        </authorList>
    </citation>
    <scope>NUCLEOTIDE SEQUENCE [LARGE SCALE GENOMIC DNA]</scope>
    <source>
        <strain evidence="3">ATCC 50983 / TXsc</strain>
    </source>
</reference>
<accession>C5LY43</accession>
<dbReference type="RefSeq" id="XP_002765656.1">
    <property type="nucleotide sequence ID" value="XM_002765610.1"/>
</dbReference>
<dbReference type="AlphaFoldDB" id="C5LY43"/>
<dbReference type="GeneID" id="9040841"/>
<protein>
    <submittedName>
        <fullName evidence="2">Uncharacterized protein</fullName>
    </submittedName>
</protein>
<feature type="region of interest" description="Disordered" evidence="1">
    <location>
        <begin position="1"/>
        <end position="102"/>
    </location>
</feature>
<dbReference type="OrthoDB" id="446200at2759"/>
<keyword evidence="3" id="KW-1185">Reference proteome</keyword>
<feature type="compositionally biased region" description="Pro residues" evidence="1">
    <location>
        <begin position="8"/>
        <end position="22"/>
    </location>
</feature>
<feature type="compositionally biased region" description="Polar residues" evidence="1">
    <location>
        <begin position="170"/>
        <end position="196"/>
    </location>
</feature>